<protein>
    <submittedName>
        <fullName evidence="6">LacI family DNA-binding transcriptional regulator</fullName>
    </submittedName>
</protein>
<dbReference type="GO" id="GO:0000976">
    <property type="term" value="F:transcription cis-regulatory region binding"/>
    <property type="evidence" value="ECO:0007669"/>
    <property type="project" value="TreeGrafter"/>
</dbReference>
<dbReference type="SMART" id="SM00354">
    <property type="entry name" value="HTH_LACI"/>
    <property type="match status" value="1"/>
</dbReference>
<gene>
    <name evidence="6" type="ORF">IDH45_23505</name>
</gene>
<dbReference type="InterPro" id="IPR000843">
    <property type="entry name" value="HTH_LacI"/>
</dbReference>
<feature type="domain" description="HTH lacI-type" evidence="5">
    <location>
        <begin position="7"/>
        <end position="61"/>
    </location>
</feature>
<evidence type="ECO:0000313" key="6">
    <source>
        <dbReference type="EMBL" id="MBD2864950.1"/>
    </source>
</evidence>
<dbReference type="CDD" id="cd01392">
    <property type="entry name" value="HTH_LacI"/>
    <property type="match status" value="1"/>
</dbReference>
<dbReference type="InterPro" id="IPR028082">
    <property type="entry name" value="Peripla_BP_I"/>
</dbReference>
<dbReference type="Gene3D" id="1.10.260.40">
    <property type="entry name" value="lambda repressor-like DNA-binding domains"/>
    <property type="match status" value="1"/>
</dbReference>
<keyword evidence="2" id="KW-0805">Transcription regulation</keyword>
<evidence type="ECO:0000256" key="4">
    <source>
        <dbReference type="ARBA" id="ARBA00023163"/>
    </source>
</evidence>
<sequence>MKRRKPVTLDDLSKELGLSVQTVSKALRGMPGMSEETRSAVIRAAYRCGYLYPQQAREMARQGIAPYPIFRLRFILVQSRESMNYNRLLLDGLRERFSQYDHHLDSFVLDEDLSQKAFEEWVDEHHLLHADGLFIAARLISGRMESQLLALPIAKVLINYAKPLTQVDSVVWDVCEAVCQLADALIRCGHRRLLYVGDTHSQRCYVLRWQAYRDWVEGHEVEAQHTTVESFDNDYETYKPTAVVVGIDEDCGPVYRALHRKGVAIPAGCSLVGLVNEGMPDLPGLTRSLLMIKETAYRAADRMLWRIAHPNEPVEHTRVAGKFFAGETVRLL</sequence>
<evidence type="ECO:0000256" key="1">
    <source>
        <dbReference type="ARBA" id="ARBA00022491"/>
    </source>
</evidence>
<keyword evidence="4" id="KW-0804">Transcription</keyword>
<dbReference type="PANTHER" id="PTHR30146">
    <property type="entry name" value="LACI-RELATED TRANSCRIPTIONAL REPRESSOR"/>
    <property type="match status" value="1"/>
</dbReference>
<comment type="caution">
    <text evidence="6">The sequence shown here is derived from an EMBL/GenBank/DDBJ whole genome shotgun (WGS) entry which is preliminary data.</text>
</comment>
<dbReference type="PROSITE" id="PS50932">
    <property type="entry name" value="HTH_LACI_2"/>
    <property type="match status" value="1"/>
</dbReference>
<proteinExistence type="predicted"/>
<evidence type="ECO:0000256" key="2">
    <source>
        <dbReference type="ARBA" id="ARBA00023015"/>
    </source>
</evidence>
<keyword evidence="7" id="KW-1185">Reference proteome</keyword>
<evidence type="ECO:0000259" key="5">
    <source>
        <dbReference type="PROSITE" id="PS50932"/>
    </source>
</evidence>
<evidence type="ECO:0000313" key="7">
    <source>
        <dbReference type="Proteomes" id="UP000639396"/>
    </source>
</evidence>
<dbReference type="GO" id="GO:0003700">
    <property type="term" value="F:DNA-binding transcription factor activity"/>
    <property type="evidence" value="ECO:0007669"/>
    <property type="project" value="TreeGrafter"/>
</dbReference>
<dbReference type="InterPro" id="IPR046335">
    <property type="entry name" value="LacI/GalR-like_sensor"/>
</dbReference>
<organism evidence="6 7">
    <name type="scientific">Paenibacillus oceani</name>
    <dbReference type="NCBI Taxonomy" id="2772510"/>
    <lineage>
        <taxon>Bacteria</taxon>
        <taxon>Bacillati</taxon>
        <taxon>Bacillota</taxon>
        <taxon>Bacilli</taxon>
        <taxon>Bacillales</taxon>
        <taxon>Paenibacillaceae</taxon>
        <taxon>Paenibacillus</taxon>
    </lineage>
</organism>
<keyword evidence="1" id="KW-0678">Repressor</keyword>
<accession>A0A927H1N3</accession>
<dbReference type="AlphaFoldDB" id="A0A927H1N3"/>
<dbReference type="PANTHER" id="PTHR30146:SF148">
    <property type="entry name" value="HTH-TYPE TRANSCRIPTIONAL REPRESSOR PURR-RELATED"/>
    <property type="match status" value="1"/>
</dbReference>
<name>A0A927H1N3_9BACL</name>
<dbReference type="EMBL" id="JACXJA010000035">
    <property type="protein sequence ID" value="MBD2864950.1"/>
    <property type="molecule type" value="Genomic_DNA"/>
</dbReference>
<dbReference type="SUPFAM" id="SSF47413">
    <property type="entry name" value="lambda repressor-like DNA-binding domains"/>
    <property type="match status" value="1"/>
</dbReference>
<keyword evidence="3 6" id="KW-0238">DNA-binding</keyword>
<dbReference type="Pfam" id="PF13377">
    <property type="entry name" value="Peripla_BP_3"/>
    <property type="match status" value="1"/>
</dbReference>
<dbReference type="RefSeq" id="WP_190930570.1">
    <property type="nucleotide sequence ID" value="NZ_JACXJA010000035.1"/>
</dbReference>
<dbReference type="Proteomes" id="UP000639396">
    <property type="component" value="Unassembled WGS sequence"/>
</dbReference>
<dbReference type="InterPro" id="IPR010982">
    <property type="entry name" value="Lambda_DNA-bd_dom_sf"/>
</dbReference>
<dbReference type="Gene3D" id="3.40.50.2300">
    <property type="match status" value="2"/>
</dbReference>
<reference evidence="6" key="1">
    <citation type="submission" date="2020-09" db="EMBL/GenBank/DDBJ databases">
        <title>A novel bacterium of genus Paenibacillus, isolated from South China Sea.</title>
        <authorList>
            <person name="Huang H."/>
            <person name="Mo K."/>
            <person name="Hu Y."/>
        </authorList>
    </citation>
    <scope>NUCLEOTIDE SEQUENCE</scope>
    <source>
        <strain evidence="6">IB182363</strain>
    </source>
</reference>
<dbReference type="SUPFAM" id="SSF53822">
    <property type="entry name" value="Periplasmic binding protein-like I"/>
    <property type="match status" value="1"/>
</dbReference>
<evidence type="ECO:0000256" key="3">
    <source>
        <dbReference type="ARBA" id="ARBA00023125"/>
    </source>
</evidence>